<dbReference type="eggNOG" id="arCOG07421">
    <property type="taxonomic scope" value="Archaea"/>
</dbReference>
<dbReference type="EMBL" id="CP003098">
    <property type="protein sequence ID" value="AET33934.1"/>
    <property type="molecule type" value="Genomic_DNA"/>
</dbReference>
<accession>G7VD55</accession>
<sequence length="174" mass="19130">MTPLDLIIALVLLIGGWYSASHLAARLFNARAARRCQCEVVRSIGNPASLFLDLNCGGVKLELLINRLPWDNPINLAASVVAGRRPYALVRFKTSRDLGVFDASRSGGGRRVGNYYLVNTSGPREVVDRALELADSLGAWRVTASNHLVQLLFPYVDCRRVVEASLKFYNGLSL</sequence>
<dbReference type="AlphaFoldDB" id="G7VD55"/>
<organism evidence="1 2">
    <name type="scientific">Pyrobaculum ferrireducens</name>
    <dbReference type="NCBI Taxonomy" id="1104324"/>
    <lineage>
        <taxon>Archaea</taxon>
        <taxon>Thermoproteota</taxon>
        <taxon>Thermoprotei</taxon>
        <taxon>Thermoproteales</taxon>
        <taxon>Thermoproteaceae</taxon>
        <taxon>Pyrobaculum</taxon>
    </lineage>
</organism>
<dbReference type="BioCyc" id="PSP1104324:GJSN-2494-MONOMER"/>
<keyword evidence="2" id="KW-1185">Reference proteome</keyword>
<name>G7VD55_9CREN</name>
<protein>
    <submittedName>
        <fullName evidence="1">Uncharacterized protein</fullName>
    </submittedName>
</protein>
<dbReference type="KEGG" id="pyr:P186_2548"/>
<reference evidence="1 2" key="1">
    <citation type="journal article" date="2012" name="J. Bacteriol.">
        <title>Complete genome sequence of strain 1860, a crenarchaeon of the genus pyrobaculum able to grow with various electron acceptors.</title>
        <authorList>
            <person name="Mardanov A.V."/>
            <person name="Gumerov V.M."/>
            <person name="Slobodkina G.B."/>
            <person name="Beletsky A.V."/>
            <person name="Bonch-Osmolovskaya E.A."/>
            <person name="Ravin N.V."/>
            <person name="Skryabin K.G."/>
        </authorList>
    </citation>
    <scope>NUCLEOTIDE SEQUENCE [LARGE SCALE GENOMIC DNA]</scope>
    <source>
        <strain evidence="1 2">1860</strain>
    </source>
</reference>
<dbReference type="STRING" id="1104324.P186_2548"/>
<proteinExistence type="predicted"/>
<dbReference type="GeneID" id="11594150"/>
<dbReference type="RefSeq" id="WP_014289759.1">
    <property type="nucleotide sequence ID" value="NC_016645.1"/>
</dbReference>
<gene>
    <name evidence="1" type="ORF">P186_2548</name>
</gene>
<dbReference type="Proteomes" id="UP000005867">
    <property type="component" value="Chromosome"/>
</dbReference>
<evidence type="ECO:0000313" key="1">
    <source>
        <dbReference type="EMBL" id="AET33934.1"/>
    </source>
</evidence>
<evidence type="ECO:0000313" key="2">
    <source>
        <dbReference type="Proteomes" id="UP000005867"/>
    </source>
</evidence>
<dbReference type="OrthoDB" id="28875at2157"/>
<dbReference type="HOGENOM" id="CLU_1451482_0_0_2"/>